<dbReference type="EMBL" id="MSZX01000012">
    <property type="protein sequence ID" value="OPA74108.1"/>
    <property type="molecule type" value="Genomic_DNA"/>
</dbReference>
<comment type="caution">
    <text evidence="2">The sequence shown here is derived from an EMBL/GenBank/DDBJ whole genome shotgun (WGS) entry which is preliminary data.</text>
</comment>
<reference evidence="2 3" key="1">
    <citation type="submission" date="2017-01" db="EMBL/GenBank/DDBJ databases">
        <title>Genome analysis of Paenibacillus selenitrireducens ES3-24.</title>
        <authorList>
            <person name="Xu D."/>
            <person name="Yao R."/>
            <person name="Zheng S."/>
        </authorList>
    </citation>
    <scope>NUCLEOTIDE SEQUENCE [LARGE SCALE GENOMIC DNA]</scope>
    <source>
        <strain evidence="2 3">ES3-24</strain>
    </source>
</reference>
<organism evidence="2 3">
    <name type="scientific">Paenibacillus selenitireducens</name>
    <dbReference type="NCBI Taxonomy" id="1324314"/>
    <lineage>
        <taxon>Bacteria</taxon>
        <taxon>Bacillati</taxon>
        <taxon>Bacillota</taxon>
        <taxon>Bacilli</taxon>
        <taxon>Bacillales</taxon>
        <taxon>Paenibacillaceae</taxon>
        <taxon>Paenibacillus</taxon>
    </lineage>
</organism>
<dbReference type="AlphaFoldDB" id="A0A1T2X2H7"/>
<dbReference type="OrthoDB" id="2534164at2"/>
<dbReference type="InterPro" id="IPR038740">
    <property type="entry name" value="BioF2-like_GNAT_dom"/>
</dbReference>
<proteinExistence type="predicted"/>
<dbReference type="Proteomes" id="UP000190188">
    <property type="component" value="Unassembled WGS sequence"/>
</dbReference>
<evidence type="ECO:0000313" key="3">
    <source>
        <dbReference type="Proteomes" id="UP000190188"/>
    </source>
</evidence>
<feature type="domain" description="BioF2-like acetyltransferase" evidence="1">
    <location>
        <begin position="183"/>
        <end position="325"/>
    </location>
</feature>
<sequence length="371" mass="44162">MSTTIVKDTEGFRSIQADWERLEEQDPDIAYYSTFQYNFAWWLSYGNEPSRELFIICCYRDQRLVGIAPLMIRKVDRMFLTCDTLCFLGKGDYFNFLTDTTKYTALAIIKEIFGVIEEYEQSWDKLELTHLPTDIPLLHFLLRHDKYNPGVQYLTACPKINLRMIPTGDSSDTSHLNSKSIKKLEKLQKEIGYQFHAVNCAQDDDLYDRIALVHKKEKQYLQQVKGRIDRRSIFDDHQNEIFFKQLFRNNNCVLILFLETQAKEIIAYQICYRYKNKLYGWNTGYDPNYAKYGVFDVLMQESIRHIKSWEHVDELDLGAGSYSWKFRWTSQCRALYSLLMWNSTKKNAKWYQKMSRYKLVMKLLRNQSLAK</sequence>
<keyword evidence="3" id="KW-1185">Reference proteome</keyword>
<name>A0A1T2X2H7_9BACL</name>
<dbReference type="Gene3D" id="3.40.630.30">
    <property type="match status" value="1"/>
</dbReference>
<evidence type="ECO:0000313" key="2">
    <source>
        <dbReference type="EMBL" id="OPA74108.1"/>
    </source>
</evidence>
<dbReference type="STRING" id="1324314.BVG16_25500"/>
<dbReference type="InterPro" id="IPR016181">
    <property type="entry name" value="Acyl_CoA_acyltransferase"/>
</dbReference>
<dbReference type="RefSeq" id="WP_078502025.1">
    <property type="nucleotide sequence ID" value="NZ_MSZX01000012.1"/>
</dbReference>
<protein>
    <recommendedName>
        <fullName evidence="1">BioF2-like acetyltransferase domain-containing protein</fullName>
    </recommendedName>
</protein>
<dbReference type="Pfam" id="PF13480">
    <property type="entry name" value="Acetyltransf_6"/>
    <property type="match status" value="1"/>
</dbReference>
<gene>
    <name evidence="2" type="ORF">BVG16_25500</name>
</gene>
<accession>A0A1T2X2H7</accession>
<evidence type="ECO:0000259" key="1">
    <source>
        <dbReference type="Pfam" id="PF13480"/>
    </source>
</evidence>
<dbReference type="SUPFAM" id="SSF55729">
    <property type="entry name" value="Acyl-CoA N-acyltransferases (Nat)"/>
    <property type="match status" value="1"/>
</dbReference>